<proteinExistence type="predicted"/>
<gene>
    <name evidence="1" type="ORF">AB0C36_04125</name>
</gene>
<protein>
    <submittedName>
        <fullName evidence="1">Uncharacterized protein</fullName>
    </submittedName>
</protein>
<comment type="caution">
    <text evidence="1">The sequence shown here is derived from an EMBL/GenBank/DDBJ whole genome shotgun (WGS) entry which is preliminary data.</text>
</comment>
<dbReference type="EMBL" id="JBEZFP010000007">
    <property type="protein sequence ID" value="MEU8132677.1"/>
    <property type="molecule type" value="Genomic_DNA"/>
</dbReference>
<keyword evidence="2" id="KW-1185">Reference proteome</keyword>
<dbReference type="Proteomes" id="UP001551482">
    <property type="component" value="Unassembled WGS sequence"/>
</dbReference>
<evidence type="ECO:0000313" key="2">
    <source>
        <dbReference type="Proteomes" id="UP001551482"/>
    </source>
</evidence>
<name>A0ABV3DAA6_9ACTN</name>
<accession>A0ABV3DAA6</accession>
<evidence type="ECO:0000313" key="1">
    <source>
        <dbReference type="EMBL" id="MEU8132677.1"/>
    </source>
</evidence>
<reference evidence="1 2" key="1">
    <citation type="submission" date="2024-06" db="EMBL/GenBank/DDBJ databases">
        <title>The Natural Products Discovery Center: Release of the First 8490 Sequenced Strains for Exploring Actinobacteria Biosynthetic Diversity.</title>
        <authorList>
            <person name="Kalkreuter E."/>
            <person name="Kautsar S.A."/>
            <person name="Yang D."/>
            <person name="Bader C.D."/>
            <person name="Teijaro C.N."/>
            <person name="Fluegel L."/>
            <person name="Davis C.M."/>
            <person name="Simpson J.R."/>
            <person name="Lauterbach L."/>
            <person name="Steele A.D."/>
            <person name="Gui C."/>
            <person name="Meng S."/>
            <person name="Li G."/>
            <person name="Viehrig K."/>
            <person name="Ye F."/>
            <person name="Su P."/>
            <person name="Kiefer A.F."/>
            <person name="Nichols A."/>
            <person name="Cepeda A.J."/>
            <person name="Yan W."/>
            <person name="Fan B."/>
            <person name="Jiang Y."/>
            <person name="Adhikari A."/>
            <person name="Zheng C.-J."/>
            <person name="Schuster L."/>
            <person name="Cowan T.M."/>
            <person name="Smanski M.J."/>
            <person name="Chevrette M.G."/>
            <person name="De Carvalho L.P.S."/>
            <person name="Shen B."/>
        </authorList>
    </citation>
    <scope>NUCLEOTIDE SEQUENCE [LARGE SCALE GENOMIC DNA]</scope>
    <source>
        <strain evidence="1 2">NPDC048946</strain>
    </source>
</reference>
<sequence length="171" mass="17787">MTPAETAQRLSQRLAENGFAVQPTAPHAAPLGLPSTVGHKRIMHWPSLASQHVFVAVGLAEQSRGAEFESYAAAALDYACKNKPGLPRGFQTGVIGIGVLVVPTIDEAVRQAVAERMTPKRWAALSAAAVVDATSGTIHAYQGRRVIGGAYSKMIKASIAAMSAGVVTPSA</sequence>
<dbReference type="RefSeq" id="WP_358348893.1">
    <property type="nucleotide sequence ID" value="NZ_JBEZFP010000007.1"/>
</dbReference>
<organism evidence="1 2">
    <name type="scientific">Streptodolium elevatio</name>
    <dbReference type="NCBI Taxonomy" id="3157996"/>
    <lineage>
        <taxon>Bacteria</taxon>
        <taxon>Bacillati</taxon>
        <taxon>Actinomycetota</taxon>
        <taxon>Actinomycetes</taxon>
        <taxon>Kitasatosporales</taxon>
        <taxon>Streptomycetaceae</taxon>
        <taxon>Streptodolium</taxon>
    </lineage>
</organism>